<evidence type="ECO:0000256" key="6">
    <source>
        <dbReference type="SAM" id="MobiDB-lite"/>
    </source>
</evidence>
<dbReference type="PROSITE" id="PS51310">
    <property type="entry name" value="VPS28_C"/>
    <property type="match status" value="1"/>
</dbReference>
<feature type="domain" description="VPS28 N-terminal" evidence="8">
    <location>
        <begin position="22"/>
        <end position="130"/>
    </location>
</feature>
<keyword evidence="10" id="KW-1185">Reference proteome</keyword>
<evidence type="ECO:0000256" key="5">
    <source>
        <dbReference type="PROSITE-ProRule" id="PRU00642"/>
    </source>
</evidence>
<gene>
    <name evidence="9" type="ORF">BDZ85DRAFT_298751</name>
</gene>
<dbReference type="Gene3D" id="3.40.50.150">
    <property type="entry name" value="Vaccinia Virus protein VP39"/>
    <property type="match status" value="1"/>
</dbReference>
<dbReference type="GO" id="GO:0044877">
    <property type="term" value="F:protein-containing complex binding"/>
    <property type="evidence" value="ECO:0007669"/>
    <property type="project" value="TreeGrafter"/>
</dbReference>
<protein>
    <submittedName>
        <fullName evidence="9">VPS28 protein-domain-containing protein</fullName>
    </submittedName>
</protein>
<evidence type="ECO:0000313" key="9">
    <source>
        <dbReference type="EMBL" id="KAF2219450.1"/>
    </source>
</evidence>
<dbReference type="InterPro" id="IPR029063">
    <property type="entry name" value="SAM-dependent_MTases_sf"/>
</dbReference>
<dbReference type="SUPFAM" id="SSF140427">
    <property type="entry name" value="VPS28 C-terminal domain-like"/>
    <property type="match status" value="1"/>
</dbReference>
<name>A0A6A6G1Y9_9PEZI</name>
<dbReference type="Proteomes" id="UP000799538">
    <property type="component" value="Unassembled WGS sequence"/>
</dbReference>
<evidence type="ECO:0000256" key="3">
    <source>
        <dbReference type="ARBA" id="ARBA00022753"/>
    </source>
</evidence>
<dbReference type="EMBL" id="ML992516">
    <property type="protein sequence ID" value="KAF2219450.1"/>
    <property type="molecule type" value="Genomic_DNA"/>
</dbReference>
<accession>A0A6A6G1Y9</accession>
<dbReference type="SUPFAM" id="SSF53335">
    <property type="entry name" value="S-adenosyl-L-methionine-dependent methyltransferases"/>
    <property type="match status" value="1"/>
</dbReference>
<dbReference type="Pfam" id="PF03997">
    <property type="entry name" value="VPS28"/>
    <property type="match status" value="1"/>
</dbReference>
<evidence type="ECO:0000256" key="1">
    <source>
        <dbReference type="ARBA" id="ARBA00004633"/>
    </source>
</evidence>
<evidence type="ECO:0000256" key="4">
    <source>
        <dbReference type="ARBA" id="ARBA00022927"/>
    </source>
</evidence>
<dbReference type="GO" id="GO:0000813">
    <property type="term" value="C:ESCRT I complex"/>
    <property type="evidence" value="ECO:0007669"/>
    <property type="project" value="InterPro"/>
</dbReference>
<dbReference type="PROSITE" id="PS51313">
    <property type="entry name" value="VPS28_N"/>
    <property type="match status" value="1"/>
</dbReference>
<dbReference type="SUPFAM" id="SSF140111">
    <property type="entry name" value="Endosomal sorting complex assembly domain"/>
    <property type="match status" value="1"/>
</dbReference>
<dbReference type="GO" id="GO:0043328">
    <property type="term" value="P:protein transport to vacuole involved in ubiquitin-dependent protein catabolic process via the multivesicular body sorting pathway"/>
    <property type="evidence" value="ECO:0007669"/>
    <property type="project" value="TreeGrafter"/>
</dbReference>
<dbReference type="InterPro" id="IPR017899">
    <property type="entry name" value="VPS28_C"/>
</dbReference>
<reference evidence="10" key="1">
    <citation type="journal article" date="2020" name="Stud. Mycol.">
        <title>101 Dothideomycetes genomes: A test case for predicting lifestyles and emergence of pathogens.</title>
        <authorList>
            <person name="Haridas S."/>
            <person name="Albert R."/>
            <person name="Binder M."/>
            <person name="Bloem J."/>
            <person name="LaButti K."/>
            <person name="Salamov A."/>
            <person name="Andreopoulos B."/>
            <person name="Baker S."/>
            <person name="Barry K."/>
            <person name="Bills G."/>
            <person name="Bluhm B."/>
            <person name="Cannon C."/>
            <person name="Castanera R."/>
            <person name="Culley D."/>
            <person name="Daum C."/>
            <person name="Ezra D."/>
            <person name="Gonzalez J."/>
            <person name="Henrissat B."/>
            <person name="Kuo A."/>
            <person name="Liang C."/>
            <person name="Lipzen A."/>
            <person name="Lutzoni F."/>
            <person name="Magnuson J."/>
            <person name="Mondo S."/>
            <person name="Nolan M."/>
            <person name="Ohm R."/>
            <person name="Pangilinan J."/>
            <person name="Park H.-J."/>
            <person name="Ramirez L."/>
            <person name="Alfaro M."/>
            <person name="Sun H."/>
            <person name="Tritt A."/>
            <person name="Yoshinaga Y."/>
            <person name="Zwiers L.-H."/>
            <person name="Turgeon B."/>
            <person name="Goodwin S."/>
            <person name="Spatafora J."/>
            <person name="Crous P."/>
            <person name="Grigoriev I."/>
        </authorList>
    </citation>
    <scope>NUCLEOTIDE SEQUENCE [LARGE SCALE GENOMIC DNA]</scope>
    <source>
        <strain evidence="10">CECT 20119</strain>
    </source>
</reference>
<dbReference type="InterPro" id="IPR037202">
    <property type="entry name" value="ESCRT_assembly_dom"/>
</dbReference>
<dbReference type="Pfam" id="PF10294">
    <property type="entry name" value="Methyltransf_16"/>
    <property type="match status" value="1"/>
</dbReference>
<dbReference type="AlphaFoldDB" id="A0A6A6G1Y9"/>
<dbReference type="InterPro" id="IPR019410">
    <property type="entry name" value="Methyltransf_16"/>
</dbReference>
<evidence type="ECO:0000259" key="8">
    <source>
        <dbReference type="PROSITE" id="PS51313"/>
    </source>
</evidence>
<sequence>MYSQHPQQLAYAPTPYSYTPSNLSVTINPDEEVKLATNAAERDLYESLAEIYSIIVTLEALEKAYLKDSVAENEYTETCSRLLKQYKSNLSDDNVSRAFRDLDSFKEEWDLDAPRATERLKIGLPATVEAPSGRSANQSSGGGGGNAAATHIVAASENFITLLDAIQMNMLSKDTLHPILVEAIQAVNRVTDHDFENKGKIVQWLITLNQMRAAEELSPEQARELKLDMEQAYNGFNQWQSDIVTYHRMEQRLTREDLGLDALEEEPLHVHDLPQIHNRPTAKSLLDTLALLSIESRSWDVTPPRTPGRATPKPASGTTTPARVPKRKVQADGVPQYLTKIVSSRLAWIQDDAEKEKIWDTAAVRLSERSGRTAMGSFTRTFLVPLSAQLVGSVEGDSGSHEAIAAEEAPQVEISIHEPALTADNLGFKTWAASYVLARNWASLATKIPAVQLCRPGHAAHPELMLELGGGTGLVGIAAAAVLGVRILLTDLPLIASNLARNVRDNSDIVKAAGASADVAVLDWSQPENLLQVQDEGYTHEQFTHAAAKPTTSLEALVIVAADPIYSMDHPVLLVNAIKYHLKRTPDARVIIGIPIREAYVEERTLFTEQMKSIGLRLLLEEKEIGLDDWGSDDAPNEVECSTTVWKWAT</sequence>
<comment type="similarity">
    <text evidence="5">Belongs to the VPS28 family.</text>
</comment>
<dbReference type="GO" id="GO:0031902">
    <property type="term" value="C:late endosome membrane"/>
    <property type="evidence" value="ECO:0007669"/>
    <property type="project" value="UniProtKB-SubCell"/>
</dbReference>
<dbReference type="InterPro" id="IPR007143">
    <property type="entry name" value="Vps28"/>
</dbReference>
<keyword evidence="3" id="KW-0967">Endosome</keyword>
<evidence type="ECO:0000256" key="2">
    <source>
        <dbReference type="ARBA" id="ARBA00022448"/>
    </source>
</evidence>
<dbReference type="GO" id="GO:0008757">
    <property type="term" value="F:S-adenosylmethionine-dependent methyltransferase activity"/>
    <property type="evidence" value="ECO:0007669"/>
    <property type="project" value="UniProtKB-ARBA"/>
</dbReference>
<comment type="subcellular location">
    <subcellularLocation>
        <location evidence="1">Late endosome membrane</location>
        <topology evidence="1">Peripheral membrane protein</topology>
    </subcellularLocation>
</comment>
<dbReference type="InterPro" id="IPR038358">
    <property type="entry name" value="VPS28_N_sf"/>
</dbReference>
<dbReference type="PANTHER" id="PTHR12937:SF0">
    <property type="entry name" value="VACUOLAR PROTEIN SORTING-ASSOCIATED PROTEIN 28 HOMOLOG"/>
    <property type="match status" value="1"/>
</dbReference>
<dbReference type="OrthoDB" id="2671at2759"/>
<dbReference type="PANTHER" id="PTHR12937">
    <property type="entry name" value="VACUOLAR PROTEIN SORTING 28, ISOFORM 2 VPS28"/>
    <property type="match status" value="1"/>
</dbReference>
<dbReference type="InterPro" id="IPR037206">
    <property type="entry name" value="VPS28_C_sf"/>
</dbReference>
<evidence type="ECO:0000259" key="7">
    <source>
        <dbReference type="PROSITE" id="PS51310"/>
    </source>
</evidence>
<proteinExistence type="inferred from homology"/>
<dbReference type="Gene3D" id="1.20.120.1130">
    <property type="match status" value="1"/>
</dbReference>
<dbReference type="FunFam" id="1.20.120.1130:FF:000001">
    <property type="entry name" value="Vacuolar protein sorting-associated protein 28 homolog"/>
    <property type="match status" value="1"/>
</dbReference>
<organism evidence="9 10">
    <name type="scientific">Elsinoe ampelina</name>
    <dbReference type="NCBI Taxonomy" id="302913"/>
    <lineage>
        <taxon>Eukaryota</taxon>
        <taxon>Fungi</taxon>
        <taxon>Dikarya</taxon>
        <taxon>Ascomycota</taxon>
        <taxon>Pezizomycotina</taxon>
        <taxon>Dothideomycetes</taxon>
        <taxon>Dothideomycetidae</taxon>
        <taxon>Myriangiales</taxon>
        <taxon>Elsinoaceae</taxon>
        <taxon>Elsinoe</taxon>
    </lineage>
</organism>
<evidence type="ECO:0000313" key="10">
    <source>
        <dbReference type="Proteomes" id="UP000799538"/>
    </source>
</evidence>
<dbReference type="Gene3D" id="1.20.1440.200">
    <property type="match status" value="1"/>
</dbReference>
<dbReference type="InterPro" id="IPR017898">
    <property type="entry name" value="VPS28_N"/>
</dbReference>
<feature type="region of interest" description="Disordered" evidence="6">
    <location>
        <begin position="300"/>
        <end position="327"/>
    </location>
</feature>
<feature type="domain" description="VPS28 C-terminal" evidence="7">
    <location>
        <begin position="147"/>
        <end position="241"/>
    </location>
</feature>
<dbReference type="FunFam" id="1.20.1440.200:FF:000003">
    <property type="entry name" value="Vacuolar protein sorting-associated protein 28"/>
    <property type="match status" value="1"/>
</dbReference>
<keyword evidence="2 5" id="KW-0813">Transport</keyword>
<keyword evidence="4 5" id="KW-0653">Protein transport</keyword>